<evidence type="ECO:0000256" key="3">
    <source>
        <dbReference type="ARBA" id="ARBA00022603"/>
    </source>
</evidence>
<protein>
    <submittedName>
        <fullName evidence="9">Precorrin-3B C(17)-methyltransferase</fullName>
        <ecNumber evidence="9">2.1.1.131</ecNumber>
    </submittedName>
</protein>
<dbReference type="GO" id="GO:0030789">
    <property type="term" value="F:precorrin-3B C17-methyltransferase activity"/>
    <property type="evidence" value="ECO:0007669"/>
    <property type="project" value="UniProtKB-EC"/>
</dbReference>
<dbReference type="Pfam" id="PF01890">
    <property type="entry name" value="CbiG_C"/>
    <property type="match status" value="1"/>
</dbReference>
<dbReference type="InterPro" id="IPR051810">
    <property type="entry name" value="Precorrin_MeTrfase"/>
</dbReference>
<evidence type="ECO:0000256" key="1">
    <source>
        <dbReference type="ARBA" id="ARBA00004953"/>
    </source>
</evidence>
<dbReference type="InterPro" id="IPR002750">
    <property type="entry name" value="CobE/GbiG_C"/>
</dbReference>
<feature type="domain" description="CobE/GbiG C-terminal" evidence="7">
    <location>
        <begin position="222"/>
        <end position="346"/>
    </location>
</feature>
<evidence type="ECO:0000256" key="5">
    <source>
        <dbReference type="ARBA" id="ARBA00022691"/>
    </source>
</evidence>
<dbReference type="Gene3D" id="3.40.50.11220">
    <property type="match status" value="1"/>
</dbReference>
<evidence type="ECO:0000256" key="4">
    <source>
        <dbReference type="ARBA" id="ARBA00022679"/>
    </source>
</evidence>
<dbReference type="InterPro" id="IPR014777">
    <property type="entry name" value="4pyrrole_Mease_sub1"/>
</dbReference>
<keyword evidence="5" id="KW-0949">S-adenosyl-L-methionine</keyword>
<proteinExistence type="predicted"/>
<dbReference type="InterPro" id="IPR006363">
    <property type="entry name" value="Cbl_synth_CobJ/CibH_dom"/>
</dbReference>
<dbReference type="EC" id="2.1.1.131" evidence="9"/>
<evidence type="ECO:0000256" key="2">
    <source>
        <dbReference type="ARBA" id="ARBA00022573"/>
    </source>
</evidence>
<gene>
    <name evidence="9" type="primary">cobJ</name>
    <name evidence="9" type="ORF">ERJ67_09780</name>
</gene>
<evidence type="ECO:0000259" key="8">
    <source>
        <dbReference type="Pfam" id="PF11760"/>
    </source>
</evidence>
<comment type="pathway">
    <text evidence="1">Cofactor biosynthesis; adenosylcobalamin biosynthesis.</text>
</comment>
<feature type="domain" description="Tetrapyrrole methylase" evidence="6">
    <location>
        <begin position="360"/>
        <end position="568"/>
    </location>
</feature>
<sequence length="605" mass="64221">MPRQLGLAPSRRGLVALRPLLGAGALQTIAIPTALAATLSTSERHGLLIYDGGTSQLLQRYWRQLELLVSTLATGALIRCLAPLLQHKARDPAVLQLTPGSGQLHCLLGGHSRDGERQTRRLAALLGGTALISSQSSAEERLPLDCFGQGWGWRRGEGDWSALMQRAARGEPLRWRQRGGVRHWQHAGGLAGLLKAHPGEDADMEIGPWLVAGACCWHPPSLWIGLGCERGTDPGLVREAVAGALGQAGLAVVAVAGLASISLKGDETALLELAALQQWPLRLFEAEQLRAMATPNPSQRVLDAVGSASVAEAAALCAAGRGGRLLLEKTVVRGDQGQGALTLAIALMEESWAPPRGSLQLVGSGPGALEQLTGAARAALAASSVWVGYGPYLDRLESLRQVGQWRADGQLGRERERCAEALNLARGGAQVALVSSGDSGIYGMAGLALELWQSLPGQERPALAFHPGISAMQMAAARLGGPLMLDFCSISLSDRLVPWATIQQRLRAAAAGDFVIALYNPRSRERHWQLGWARQLLLDQRPADTPVALCRQLGRAEETISLTTLAALTPEQVDMLTLVLIGNSSSRSDGRYLLTPRGYASTSLA</sequence>
<reference evidence="9 10" key="1">
    <citation type="journal article" date="2019" name="mSystems">
        <title>Life at home and on the roam: Genomic adaptions reflect the dual lifestyle of an intracellular, facultative symbiont.</title>
        <authorList>
            <person name="Burgsdorf I."/>
        </authorList>
    </citation>
    <scope>NUCLEOTIDE SEQUENCE [LARGE SCALE GENOMIC DNA]</scope>
    <source>
        <strain evidence="9">277cV</strain>
    </source>
</reference>
<dbReference type="EMBL" id="SRMO01000084">
    <property type="protein sequence ID" value="TGG91053.1"/>
    <property type="molecule type" value="Genomic_DNA"/>
</dbReference>
<organism evidence="9 10">
    <name type="scientific">Aphanocapsa feldmannii 277cV</name>
    <dbReference type="NCBI Taxonomy" id="2507553"/>
    <lineage>
        <taxon>Bacteria</taxon>
        <taxon>Bacillati</taxon>
        <taxon>Cyanobacteriota</taxon>
        <taxon>Cyanophyceae</taxon>
        <taxon>Oscillatoriophycideae</taxon>
        <taxon>Chroococcales</taxon>
        <taxon>Microcystaceae</taxon>
        <taxon>Aphanocapsa</taxon>
    </lineage>
</organism>
<dbReference type="SUPFAM" id="SSF159672">
    <property type="entry name" value="CbiG N-terminal domain-like"/>
    <property type="match status" value="1"/>
</dbReference>
<dbReference type="Pfam" id="PF11760">
    <property type="entry name" value="CbiG_N"/>
    <property type="match status" value="1"/>
</dbReference>
<dbReference type="PANTHER" id="PTHR47036:SF1">
    <property type="entry name" value="COBALT-FACTOR III C(17)-METHYLTRANSFERASE-RELATED"/>
    <property type="match status" value="1"/>
</dbReference>
<dbReference type="Gene3D" id="3.30.420.180">
    <property type="entry name" value="CobE/GbiG C-terminal domain"/>
    <property type="match status" value="1"/>
</dbReference>
<accession>A0A524RMX8</accession>
<dbReference type="Pfam" id="PF00590">
    <property type="entry name" value="TP_methylase"/>
    <property type="match status" value="1"/>
</dbReference>
<evidence type="ECO:0000313" key="10">
    <source>
        <dbReference type="Proteomes" id="UP000317990"/>
    </source>
</evidence>
<keyword evidence="3 9" id="KW-0489">Methyltransferase</keyword>
<dbReference type="Gene3D" id="3.40.1010.10">
    <property type="entry name" value="Cobalt-precorrin-4 Transmethylase, Domain 1"/>
    <property type="match status" value="1"/>
</dbReference>
<dbReference type="AlphaFoldDB" id="A0A524RMX8"/>
<keyword evidence="4 9" id="KW-0808">Transferase</keyword>
<dbReference type="CDD" id="cd11646">
    <property type="entry name" value="Precorrin_3B_C17_MT"/>
    <property type="match status" value="1"/>
</dbReference>
<comment type="caution">
    <text evidence="9">The sequence shown here is derived from an EMBL/GenBank/DDBJ whole genome shotgun (WGS) entry which is preliminary data.</text>
</comment>
<keyword evidence="2" id="KW-0169">Cobalamin biosynthesis</keyword>
<dbReference type="SUPFAM" id="SSF53790">
    <property type="entry name" value="Tetrapyrrole methylase"/>
    <property type="match status" value="1"/>
</dbReference>
<evidence type="ECO:0000313" key="9">
    <source>
        <dbReference type="EMBL" id="TGG91053.1"/>
    </source>
</evidence>
<dbReference type="GO" id="GO:0032259">
    <property type="term" value="P:methylation"/>
    <property type="evidence" value="ECO:0007669"/>
    <property type="project" value="UniProtKB-KW"/>
</dbReference>
<dbReference type="InterPro" id="IPR035996">
    <property type="entry name" value="4pyrrol_Methylase_sf"/>
</dbReference>
<dbReference type="InterPro" id="IPR014776">
    <property type="entry name" value="4pyrrole_Mease_sub2"/>
</dbReference>
<name>A0A524RMX8_9CHRO</name>
<dbReference type="GO" id="GO:0009236">
    <property type="term" value="P:cobalamin biosynthetic process"/>
    <property type="evidence" value="ECO:0007669"/>
    <property type="project" value="UniProtKB-UniPathway"/>
</dbReference>
<dbReference type="InterPro" id="IPR021744">
    <property type="entry name" value="CbiG_N"/>
</dbReference>
<evidence type="ECO:0000259" key="6">
    <source>
        <dbReference type="Pfam" id="PF00590"/>
    </source>
</evidence>
<dbReference type="SUPFAM" id="SSF159664">
    <property type="entry name" value="CobE/GbiG C-terminal domain-like"/>
    <property type="match status" value="1"/>
</dbReference>
<dbReference type="Gene3D" id="3.30.950.10">
    <property type="entry name" value="Methyltransferase, Cobalt-precorrin-4 Transmethylase, Domain 2"/>
    <property type="match status" value="1"/>
</dbReference>
<feature type="domain" description="Cobalamin synthesis G N-terminal" evidence="8">
    <location>
        <begin position="57"/>
        <end position="136"/>
    </location>
</feature>
<evidence type="ECO:0000259" key="7">
    <source>
        <dbReference type="Pfam" id="PF01890"/>
    </source>
</evidence>
<dbReference type="InterPro" id="IPR036518">
    <property type="entry name" value="CobE/GbiG_C_sf"/>
</dbReference>
<dbReference type="PANTHER" id="PTHR47036">
    <property type="entry name" value="COBALT-FACTOR III C(17)-METHYLTRANSFERASE-RELATED"/>
    <property type="match status" value="1"/>
</dbReference>
<dbReference type="NCBIfam" id="TIGR01466">
    <property type="entry name" value="cobJ_cbiH"/>
    <property type="match status" value="1"/>
</dbReference>
<dbReference type="Proteomes" id="UP000317990">
    <property type="component" value="Unassembled WGS sequence"/>
</dbReference>
<dbReference type="UniPathway" id="UPA00148"/>
<dbReference type="InterPro" id="IPR000878">
    <property type="entry name" value="4pyrrol_Mease"/>
</dbReference>
<dbReference type="InterPro" id="IPR038029">
    <property type="entry name" value="GbiG_N_sf"/>
</dbReference>